<evidence type="ECO:0000256" key="1">
    <source>
        <dbReference type="SAM" id="MobiDB-lite"/>
    </source>
</evidence>
<evidence type="ECO:0000313" key="2">
    <source>
        <dbReference type="EMBL" id="SHG55521.1"/>
    </source>
</evidence>
<dbReference type="AlphaFoldDB" id="A0A1M5KRY6"/>
<dbReference type="STRING" id="2017.SAMN05444320_11028"/>
<evidence type="ECO:0000313" key="3">
    <source>
        <dbReference type="Proteomes" id="UP000184501"/>
    </source>
</evidence>
<dbReference type="PROSITE" id="PS51257">
    <property type="entry name" value="PROKAR_LIPOPROTEIN"/>
    <property type="match status" value="1"/>
</dbReference>
<feature type="region of interest" description="Disordered" evidence="1">
    <location>
        <begin position="29"/>
        <end position="55"/>
    </location>
</feature>
<keyword evidence="3" id="KW-1185">Reference proteome</keyword>
<organism evidence="2 3">
    <name type="scientific">Streptoalloteichus hindustanus</name>
    <dbReference type="NCBI Taxonomy" id="2017"/>
    <lineage>
        <taxon>Bacteria</taxon>
        <taxon>Bacillati</taxon>
        <taxon>Actinomycetota</taxon>
        <taxon>Actinomycetes</taxon>
        <taxon>Pseudonocardiales</taxon>
        <taxon>Pseudonocardiaceae</taxon>
        <taxon>Streptoalloteichus</taxon>
    </lineage>
</organism>
<sequence>MVMRRIVIVLAVMALGGVLAGCWEARQAGHPRSGTSPAINTNGGGDADGDRQTDETHEYGERILTVALRTQAASIDVDVGDGPVRVRERIRHSGDPPPTSRTVDGTTLRLENHGCGAATDDRVCEVAYQLRLPRDTALEVDSGAGSVTVRGLHGDLRVNTGAGRVHAVDLGSRNVSVTAHAGAVKLGFDRPPTLAEVRTEVGAIDVRVPGNTSYAVDARTRVGTARVAASHSPGADNRIVLRSNAGTVSVDST</sequence>
<dbReference type="EMBL" id="FQVN01000010">
    <property type="protein sequence ID" value="SHG55521.1"/>
    <property type="molecule type" value="Genomic_DNA"/>
</dbReference>
<evidence type="ECO:0008006" key="4">
    <source>
        <dbReference type="Google" id="ProtNLM"/>
    </source>
</evidence>
<reference evidence="2 3" key="1">
    <citation type="submission" date="2016-11" db="EMBL/GenBank/DDBJ databases">
        <authorList>
            <person name="Jaros S."/>
            <person name="Januszkiewicz K."/>
            <person name="Wedrychowicz H."/>
        </authorList>
    </citation>
    <scope>NUCLEOTIDE SEQUENCE [LARGE SCALE GENOMIC DNA]</scope>
    <source>
        <strain evidence="2 3">DSM 44523</strain>
    </source>
</reference>
<name>A0A1M5KRY6_STRHI</name>
<accession>A0A1M5KRY6</accession>
<proteinExistence type="predicted"/>
<dbReference type="Proteomes" id="UP000184501">
    <property type="component" value="Unassembled WGS sequence"/>
</dbReference>
<gene>
    <name evidence="2" type="ORF">SAMN05444320_11028</name>
</gene>
<protein>
    <recommendedName>
        <fullName evidence="4">Adhesin</fullName>
    </recommendedName>
</protein>